<dbReference type="SUPFAM" id="SSF69360">
    <property type="entry name" value="Cell wall binding repeat"/>
    <property type="match status" value="1"/>
</dbReference>
<evidence type="ECO:0000256" key="1">
    <source>
        <dbReference type="SAM" id="SignalP"/>
    </source>
</evidence>
<dbReference type="PANTHER" id="PTHR37841">
    <property type="entry name" value="GLR2918 PROTEIN"/>
    <property type="match status" value="1"/>
</dbReference>
<accession>A0A238X0Z0</accession>
<keyword evidence="3" id="KW-1185">Reference proteome</keyword>
<dbReference type="EMBL" id="FZNS01000003">
    <property type="protein sequence ID" value="SNR52263.1"/>
    <property type="molecule type" value="Genomic_DNA"/>
</dbReference>
<dbReference type="AlphaFoldDB" id="A0A238X0Z0"/>
<organism evidence="2 3">
    <name type="scientific">Hymenobacter mucosus</name>
    <dbReference type="NCBI Taxonomy" id="1411120"/>
    <lineage>
        <taxon>Bacteria</taxon>
        <taxon>Pseudomonadati</taxon>
        <taxon>Bacteroidota</taxon>
        <taxon>Cytophagia</taxon>
        <taxon>Cytophagales</taxon>
        <taxon>Hymenobacteraceae</taxon>
        <taxon>Hymenobacter</taxon>
    </lineage>
</organism>
<proteinExistence type="predicted"/>
<dbReference type="Pfam" id="PF14903">
    <property type="entry name" value="WG_beta_rep"/>
    <property type="match status" value="4"/>
</dbReference>
<keyword evidence="1" id="KW-0732">Signal</keyword>
<protein>
    <submittedName>
        <fullName evidence="2">WG containing repeat-containing protein</fullName>
    </submittedName>
</protein>
<gene>
    <name evidence="2" type="ORF">SAMN06269173_103335</name>
</gene>
<evidence type="ECO:0000313" key="3">
    <source>
        <dbReference type="Proteomes" id="UP000198310"/>
    </source>
</evidence>
<name>A0A238X0Z0_9BACT</name>
<dbReference type="Proteomes" id="UP000198310">
    <property type="component" value="Unassembled WGS sequence"/>
</dbReference>
<dbReference type="PANTHER" id="PTHR37841:SF1">
    <property type="entry name" value="DUF3298 DOMAIN-CONTAINING PROTEIN"/>
    <property type="match status" value="1"/>
</dbReference>
<sequence>MNRLALPFCFLLLLTTMYQSPGASAQMVPSRLIPFRHGTRWGYADQNRRLVLPLRYDEAGPFIGEVAWVREGTLYGYIDGAGNPVTPVQYTRASNFYRGRATVEQGGETFDINLSGQRLTEPAPPELEEEPLEHGDVVRKDGKVGFRFTVGTATVAPTYDEVRENYNGLLFVRQGTKWGVINSKGKLVQPVAFDAIQLKGNLVLPQVQRGGLWGYLDEEGSTLTEVRYQQASPFLGDIARVVLPNGQTGYINANGQEFFE</sequence>
<dbReference type="InterPro" id="IPR032774">
    <property type="entry name" value="WG_beta_rep"/>
</dbReference>
<evidence type="ECO:0000313" key="2">
    <source>
        <dbReference type="EMBL" id="SNR52263.1"/>
    </source>
</evidence>
<reference evidence="3" key="1">
    <citation type="submission" date="2017-06" db="EMBL/GenBank/DDBJ databases">
        <authorList>
            <person name="Varghese N."/>
            <person name="Submissions S."/>
        </authorList>
    </citation>
    <scope>NUCLEOTIDE SEQUENCE [LARGE SCALE GENOMIC DNA]</scope>
    <source>
        <strain evidence="3">DSM 28041</strain>
    </source>
</reference>
<feature type="signal peptide" evidence="1">
    <location>
        <begin position="1"/>
        <end position="25"/>
    </location>
</feature>
<feature type="chain" id="PRO_5012624631" evidence="1">
    <location>
        <begin position="26"/>
        <end position="260"/>
    </location>
</feature>
<dbReference type="RefSeq" id="WP_089332353.1">
    <property type="nucleotide sequence ID" value="NZ_FZNS01000003.1"/>
</dbReference>